<name>A0A6I6N075_9ACTN</name>
<dbReference type="KEGG" id="sbro:GQF42_08625"/>
<keyword evidence="2" id="KW-1185">Reference proteome</keyword>
<dbReference type="EMBL" id="CP047020">
    <property type="protein sequence ID" value="QHA03320.1"/>
    <property type="molecule type" value="Genomic_DNA"/>
</dbReference>
<dbReference type="RefSeq" id="WP_158919056.1">
    <property type="nucleotide sequence ID" value="NZ_CP047020.1"/>
</dbReference>
<evidence type="ECO:0000313" key="2">
    <source>
        <dbReference type="Proteomes" id="UP000436138"/>
    </source>
</evidence>
<sequence>MPALFRALRLPAGAFVPYPGVRTAVSMRQSAQGAAEPVPEAVQPPRQGFVTNVLNPKASQTPFKRLRAVALRGDRPGR</sequence>
<accession>A0A6I6N075</accession>
<organism evidence="1 2">
    <name type="scientific">Streptomyces broussonetiae</name>
    <dbReference type="NCBI Taxonomy" id="2686304"/>
    <lineage>
        <taxon>Bacteria</taxon>
        <taxon>Bacillati</taxon>
        <taxon>Actinomycetota</taxon>
        <taxon>Actinomycetes</taxon>
        <taxon>Kitasatosporales</taxon>
        <taxon>Streptomycetaceae</taxon>
        <taxon>Streptomyces</taxon>
    </lineage>
</organism>
<dbReference type="AlphaFoldDB" id="A0A6I6N075"/>
<proteinExistence type="predicted"/>
<gene>
    <name evidence="1" type="ORF">GQF42_08625</name>
</gene>
<evidence type="ECO:0000313" key="1">
    <source>
        <dbReference type="EMBL" id="QHA03320.1"/>
    </source>
</evidence>
<reference evidence="1 2" key="1">
    <citation type="submission" date="2019-12" db="EMBL/GenBank/DDBJ databases">
        <title>Streptomyces sp. strain T44 isolated from rhizosphere soil of Broussonetia papyrifera.</title>
        <authorList>
            <person name="Mo P."/>
        </authorList>
    </citation>
    <scope>NUCLEOTIDE SEQUENCE [LARGE SCALE GENOMIC DNA]</scope>
    <source>
        <strain evidence="1 2">T44</strain>
    </source>
</reference>
<dbReference type="Proteomes" id="UP000436138">
    <property type="component" value="Chromosome"/>
</dbReference>
<protein>
    <submittedName>
        <fullName evidence="1">Uncharacterized protein</fullName>
    </submittedName>
</protein>